<dbReference type="InterPro" id="IPR036390">
    <property type="entry name" value="WH_DNA-bd_sf"/>
</dbReference>
<dbReference type="InterPro" id="IPR036388">
    <property type="entry name" value="WH-like_DNA-bd_sf"/>
</dbReference>
<dbReference type="OrthoDB" id="467062at2"/>
<name>A0A0F7JZ29_9GAMM</name>
<dbReference type="AlphaFoldDB" id="A0A0F7JZ29"/>
<organism evidence="2 3">
    <name type="scientific">Sedimenticola thiotaurini</name>
    <dbReference type="NCBI Taxonomy" id="1543721"/>
    <lineage>
        <taxon>Bacteria</taxon>
        <taxon>Pseudomonadati</taxon>
        <taxon>Pseudomonadota</taxon>
        <taxon>Gammaproteobacteria</taxon>
        <taxon>Chromatiales</taxon>
        <taxon>Sedimenticolaceae</taxon>
        <taxon>Sedimenticola</taxon>
    </lineage>
</organism>
<dbReference type="Proteomes" id="UP000034410">
    <property type="component" value="Chromosome"/>
</dbReference>
<dbReference type="Gene3D" id="1.10.10.10">
    <property type="entry name" value="Winged helix-like DNA-binding domain superfamily/Winged helix DNA-binding domain"/>
    <property type="match status" value="1"/>
</dbReference>
<reference evidence="2 3" key="1">
    <citation type="journal article" date="2015" name="Genome Announc.">
        <title>Complete Genome Sequence of Sedimenticola thiotaurini Strain SIP-G1, a Polyphosphate- and Polyhydroxyalkanoate-Accumulating Sulfur-Oxidizing Gammaproteobacterium Isolated from Salt Marsh Sediments.</title>
        <authorList>
            <person name="Flood B.E."/>
            <person name="Jones D.S."/>
            <person name="Bailey J.V."/>
        </authorList>
    </citation>
    <scope>NUCLEOTIDE SEQUENCE [LARGE SCALE GENOMIC DNA]</scope>
    <source>
        <strain evidence="2 3">SIP-G1</strain>
    </source>
</reference>
<proteinExistence type="predicted"/>
<keyword evidence="3" id="KW-1185">Reference proteome</keyword>
<dbReference type="InterPro" id="IPR015102">
    <property type="entry name" value="Tscrpt_reg_HTH_FeoC"/>
</dbReference>
<gene>
    <name evidence="2" type="ORF">AAY24_06995</name>
</gene>
<dbReference type="RefSeq" id="WP_046859081.1">
    <property type="nucleotide sequence ID" value="NZ_CP011412.1"/>
</dbReference>
<evidence type="ECO:0000313" key="3">
    <source>
        <dbReference type="Proteomes" id="UP000034410"/>
    </source>
</evidence>
<feature type="domain" description="Transcriptional regulator HTH-type FeoC" evidence="1">
    <location>
        <begin position="2"/>
        <end position="70"/>
    </location>
</feature>
<accession>A0A0F7JZ29</accession>
<evidence type="ECO:0000259" key="1">
    <source>
        <dbReference type="Pfam" id="PF09012"/>
    </source>
</evidence>
<protein>
    <submittedName>
        <fullName evidence="2">Sugar metabolism transcriptional regulator</fullName>
    </submittedName>
</protein>
<sequence length="73" mass="8083">MILSELRDYLKTNQRAALIDLSHRFDADPDALRGMLDKWVAKGKVEKLPQGSPCGGGCCKCDPATTEIYEWVG</sequence>
<dbReference type="KEGG" id="seds:AAY24_06995"/>
<evidence type="ECO:0000313" key="2">
    <source>
        <dbReference type="EMBL" id="AKH20145.1"/>
    </source>
</evidence>
<dbReference type="SUPFAM" id="SSF46785">
    <property type="entry name" value="Winged helix' DNA-binding domain"/>
    <property type="match status" value="1"/>
</dbReference>
<dbReference type="EMBL" id="CP011412">
    <property type="protein sequence ID" value="AKH20145.1"/>
    <property type="molecule type" value="Genomic_DNA"/>
</dbReference>
<dbReference type="Pfam" id="PF09012">
    <property type="entry name" value="FeoC"/>
    <property type="match status" value="1"/>
</dbReference>